<reference evidence="4" key="1">
    <citation type="submission" date="2013-09" db="EMBL/GenBank/DDBJ databases">
        <title>The Genome Sequence of Anopheles maculatus species B.</title>
        <authorList>
            <consortium name="The Broad Institute Genomics Platform"/>
            <person name="Neafsey D.E."/>
            <person name="Besansky N."/>
            <person name="Howell P."/>
            <person name="Walton C."/>
            <person name="Young S.K."/>
            <person name="Zeng Q."/>
            <person name="Gargeya S."/>
            <person name="Fitzgerald M."/>
            <person name="Haas B."/>
            <person name="Abouelleil A."/>
            <person name="Allen A.W."/>
            <person name="Alvarado L."/>
            <person name="Arachchi H.M."/>
            <person name="Berlin A.M."/>
            <person name="Chapman S.B."/>
            <person name="Gainer-Dewar J."/>
            <person name="Goldberg J."/>
            <person name="Griggs A."/>
            <person name="Gujja S."/>
            <person name="Hansen M."/>
            <person name="Howarth C."/>
            <person name="Imamovic A."/>
            <person name="Ireland A."/>
            <person name="Larimer J."/>
            <person name="McCowan C."/>
            <person name="Murphy C."/>
            <person name="Pearson M."/>
            <person name="Poon T.W."/>
            <person name="Priest M."/>
            <person name="Roberts A."/>
            <person name="Saif S."/>
            <person name="Shea T."/>
            <person name="Sisk P."/>
            <person name="Sykes S."/>
            <person name="Wortman J."/>
            <person name="Nusbaum C."/>
            <person name="Birren B."/>
        </authorList>
    </citation>
    <scope>NUCLEOTIDE SEQUENCE [LARGE SCALE GENOMIC DNA]</scope>
    <source>
        <strain evidence="4">maculatus3</strain>
    </source>
</reference>
<reference evidence="3" key="2">
    <citation type="submission" date="2020-05" db="UniProtKB">
        <authorList>
            <consortium name="EnsemblMetazoa"/>
        </authorList>
    </citation>
    <scope>IDENTIFICATION</scope>
    <source>
        <strain evidence="3">maculatus3</strain>
    </source>
</reference>
<dbReference type="InterPro" id="IPR028889">
    <property type="entry name" value="USP"/>
</dbReference>
<dbReference type="EnsemblMetazoa" id="AMAM007795-RA">
    <property type="protein sequence ID" value="AMAM007795-PA"/>
    <property type="gene ID" value="AMAM007795"/>
</dbReference>
<feature type="compositionally biased region" description="Basic and acidic residues" evidence="1">
    <location>
        <begin position="73"/>
        <end position="86"/>
    </location>
</feature>
<keyword evidence="4" id="KW-1185">Reference proteome</keyword>
<evidence type="ECO:0000259" key="2">
    <source>
        <dbReference type="PROSITE" id="PS50235"/>
    </source>
</evidence>
<feature type="domain" description="USP" evidence="2">
    <location>
        <begin position="1"/>
        <end position="140"/>
    </location>
</feature>
<feature type="region of interest" description="Disordered" evidence="1">
    <location>
        <begin position="27"/>
        <end position="109"/>
    </location>
</feature>
<dbReference type="VEuPathDB" id="VectorBase:AMAM007795"/>
<dbReference type="Proteomes" id="UP000075901">
    <property type="component" value="Unassembled WGS sequence"/>
</dbReference>
<dbReference type="AlphaFoldDB" id="A0A182SJ47"/>
<sequence>MHGGHYVAYVKVRPMFGPEDERWKFIPQGTKDELDRKSEQEMAKEQALRMGVHVRDSDDSLSSSHTTSDNDDSGQKLPREQDKQDAPDGEVGYTAKPTEPLPDVEPPPGKWYCVSDSYVREVTEESVLKVQAYLLFYERIF</sequence>
<dbReference type="PROSITE" id="PS50235">
    <property type="entry name" value="USP_3"/>
    <property type="match status" value="1"/>
</dbReference>
<dbReference type="Gene3D" id="3.90.70.10">
    <property type="entry name" value="Cysteine proteinases"/>
    <property type="match status" value="1"/>
</dbReference>
<proteinExistence type="predicted"/>
<feature type="compositionally biased region" description="Basic and acidic residues" evidence="1">
    <location>
        <begin position="27"/>
        <end position="58"/>
    </location>
</feature>
<evidence type="ECO:0000313" key="4">
    <source>
        <dbReference type="Proteomes" id="UP000075901"/>
    </source>
</evidence>
<evidence type="ECO:0000313" key="3">
    <source>
        <dbReference type="EnsemblMetazoa" id="AMAM007795-PA"/>
    </source>
</evidence>
<accession>A0A182SJ47</accession>
<dbReference type="InterPro" id="IPR038765">
    <property type="entry name" value="Papain-like_cys_pep_sf"/>
</dbReference>
<evidence type="ECO:0000256" key="1">
    <source>
        <dbReference type="SAM" id="MobiDB-lite"/>
    </source>
</evidence>
<feature type="compositionally biased region" description="Pro residues" evidence="1">
    <location>
        <begin position="99"/>
        <end position="109"/>
    </location>
</feature>
<dbReference type="SUPFAM" id="SSF54001">
    <property type="entry name" value="Cysteine proteinases"/>
    <property type="match status" value="1"/>
</dbReference>
<name>A0A182SJ47_9DIPT</name>
<protein>
    <submittedName>
        <fullName evidence="3">USP domain-containing protein</fullName>
    </submittedName>
</protein>
<organism evidence="3 4">
    <name type="scientific">Anopheles maculatus</name>
    <dbReference type="NCBI Taxonomy" id="74869"/>
    <lineage>
        <taxon>Eukaryota</taxon>
        <taxon>Metazoa</taxon>
        <taxon>Ecdysozoa</taxon>
        <taxon>Arthropoda</taxon>
        <taxon>Hexapoda</taxon>
        <taxon>Insecta</taxon>
        <taxon>Pterygota</taxon>
        <taxon>Neoptera</taxon>
        <taxon>Endopterygota</taxon>
        <taxon>Diptera</taxon>
        <taxon>Nematocera</taxon>
        <taxon>Culicoidea</taxon>
        <taxon>Culicidae</taxon>
        <taxon>Anophelinae</taxon>
        <taxon>Anopheles</taxon>
        <taxon>Anopheles maculatus group</taxon>
    </lineage>
</organism>